<reference evidence="14 15" key="1">
    <citation type="journal article" date="2019" name="Sci. Rep.">
        <title>Comparative genomics of chytrid fungi reveal insights into the obligate biotrophic and pathogenic lifestyle of Synchytrium endobioticum.</title>
        <authorList>
            <person name="van de Vossenberg B.T.L.H."/>
            <person name="Warris S."/>
            <person name="Nguyen H.D.T."/>
            <person name="van Gent-Pelzer M.P.E."/>
            <person name="Joly D.L."/>
            <person name="van de Geest H.C."/>
            <person name="Bonants P.J.M."/>
            <person name="Smith D.S."/>
            <person name="Levesque C.A."/>
            <person name="van der Lee T.A.J."/>
        </authorList>
    </citation>
    <scope>NUCLEOTIDE SEQUENCE [LARGE SCALE GENOMIC DNA]</scope>
    <source>
        <strain evidence="14 15">CBS 809.83</strain>
    </source>
</reference>
<comment type="caution">
    <text evidence="14">The sequence shown here is derived from an EMBL/GenBank/DDBJ whole genome shotgun (WGS) entry which is preliminary data.</text>
</comment>
<dbReference type="EMBL" id="QEAQ01000098">
    <property type="protein sequence ID" value="TPX55730.1"/>
    <property type="molecule type" value="Genomic_DNA"/>
</dbReference>
<protein>
    <recommendedName>
        <fullName evidence="16">Chitin-binding type-4 domain-containing protein</fullName>
    </recommendedName>
</protein>
<keyword evidence="7" id="KW-0186">Copper</keyword>
<dbReference type="InterPro" id="IPR054497">
    <property type="entry name" value="LPMO_AA14"/>
</dbReference>
<evidence type="ECO:0000256" key="11">
    <source>
        <dbReference type="ARBA" id="ARBA00046340"/>
    </source>
</evidence>
<dbReference type="PANTHER" id="PTHR36182:SF1">
    <property type="entry name" value="PROTEIN, PUTATIVE (AFU_ORTHOLOGUE AFUA_6G10930)-RELATED"/>
    <property type="match status" value="1"/>
</dbReference>
<evidence type="ECO:0000256" key="7">
    <source>
        <dbReference type="ARBA" id="ARBA00023008"/>
    </source>
</evidence>
<dbReference type="STRING" id="109895.A0A507DY05"/>
<name>A0A507DY05_9FUNG</name>
<dbReference type="GO" id="GO:0005576">
    <property type="term" value="C:extracellular region"/>
    <property type="evidence" value="ECO:0007669"/>
    <property type="project" value="UniProtKB-SubCell"/>
</dbReference>
<evidence type="ECO:0000256" key="13">
    <source>
        <dbReference type="SAM" id="SignalP"/>
    </source>
</evidence>
<evidence type="ECO:0000256" key="12">
    <source>
        <dbReference type="SAM" id="MobiDB-lite"/>
    </source>
</evidence>
<keyword evidence="10" id="KW-0325">Glycoprotein</keyword>
<evidence type="ECO:0000256" key="4">
    <source>
        <dbReference type="ARBA" id="ARBA00022723"/>
    </source>
</evidence>
<sequence>MSRSAALLLALVAINASLVQSHMMVSHPAVWGGQDYSLENPLNMGSKNWMCAGRKPSDGKGAISFNSGGRLGLPIVCGAAAKNPGKGKDICQNDPSALHKGGGCLLSIAYKANPKPEDFVVISSVHDCPNGDYGTINFNMPELPACDDCVCAWNWISKEAADEMYMNCFDCKILGGKNGTITGGTHLSDHYYAVPGYPAKGRRPLYENTVPNGAVSVEIASVVPLATVSNITTPLRTNTTANGTTSGSSPSSSSRSPASATVSFSASAAATGVPDNINIASKAISVLDRSVIAVVGAVVAALMTVC</sequence>
<dbReference type="GO" id="GO:0004497">
    <property type="term" value="F:monooxygenase activity"/>
    <property type="evidence" value="ECO:0007669"/>
    <property type="project" value="UniProtKB-KW"/>
</dbReference>
<comment type="similarity">
    <text evidence="11">Belongs to the polysaccharide monooxygenase AA14 family.</text>
</comment>
<evidence type="ECO:0000256" key="3">
    <source>
        <dbReference type="ARBA" id="ARBA00022525"/>
    </source>
</evidence>
<evidence type="ECO:0000256" key="2">
    <source>
        <dbReference type="ARBA" id="ARBA00004613"/>
    </source>
</evidence>
<dbReference type="PANTHER" id="PTHR36182">
    <property type="entry name" value="PROTEIN, PUTATIVE (AFU_ORTHOLOGUE AFUA_6G10930)-RELATED"/>
    <property type="match status" value="1"/>
</dbReference>
<proteinExistence type="inferred from homology"/>
<dbReference type="AlphaFoldDB" id="A0A507DY05"/>
<accession>A0A507DY05</accession>
<gene>
    <name evidence="14" type="ORF">PhCBS80983_g05100</name>
</gene>
<evidence type="ECO:0000256" key="10">
    <source>
        <dbReference type="ARBA" id="ARBA00023180"/>
    </source>
</evidence>
<keyword evidence="3" id="KW-0964">Secreted</keyword>
<feature type="signal peptide" evidence="13">
    <location>
        <begin position="1"/>
        <end position="21"/>
    </location>
</feature>
<keyword evidence="8" id="KW-0503">Monooxygenase</keyword>
<evidence type="ECO:0000256" key="9">
    <source>
        <dbReference type="ARBA" id="ARBA00023157"/>
    </source>
</evidence>
<evidence type="ECO:0000256" key="6">
    <source>
        <dbReference type="ARBA" id="ARBA00023002"/>
    </source>
</evidence>
<feature type="chain" id="PRO_5021441154" description="Chitin-binding type-4 domain-containing protein" evidence="13">
    <location>
        <begin position="22"/>
        <end position="306"/>
    </location>
</feature>
<dbReference type="GO" id="GO:0046872">
    <property type="term" value="F:metal ion binding"/>
    <property type="evidence" value="ECO:0007669"/>
    <property type="project" value="UniProtKB-KW"/>
</dbReference>
<keyword evidence="5 13" id="KW-0732">Signal</keyword>
<keyword evidence="4" id="KW-0479">Metal-binding</keyword>
<organism evidence="14 15">
    <name type="scientific">Powellomyces hirtus</name>
    <dbReference type="NCBI Taxonomy" id="109895"/>
    <lineage>
        <taxon>Eukaryota</taxon>
        <taxon>Fungi</taxon>
        <taxon>Fungi incertae sedis</taxon>
        <taxon>Chytridiomycota</taxon>
        <taxon>Chytridiomycota incertae sedis</taxon>
        <taxon>Chytridiomycetes</taxon>
        <taxon>Spizellomycetales</taxon>
        <taxon>Powellomycetaceae</taxon>
        <taxon>Powellomyces</taxon>
    </lineage>
</organism>
<keyword evidence="6" id="KW-0560">Oxidoreductase</keyword>
<evidence type="ECO:0000256" key="5">
    <source>
        <dbReference type="ARBA" id="ARBA00022729"/>
    </source>
</evidence>
<keyword evidence="15" id="KW-1185">Reference proteome</keyword>
<dbReference type="Gene3D" id="2.70.50.70">
    <property type="match status" value="1"/>
</dbReference>
<evidence type="ECO:0000256" key="1">
    <source>
        <dbReference type="ARBA" id="ARBA00001973"/>
    </source>
</evidence>
<evidence type="ECO:0000313" key="14">
    <source>
        <dbReference type="EMBL" id="TPX55730.1"/>
    </source>
</evidence>
<comment type="cofactor">
    <cofactor evidence="1">
        <name>Cu(2+)</name>
        <dbReference type="ChEBI" id="CHEBI:29036"/>
    </cofactor>
</comment>
<evidence type="ECO:0000313" key="15">
    <source>
        <dbReference type="Proteomes" id="UP000318582"/>
    </source>
</evidence>
<evidence type="ECO:0008006" key="16">
    <source>
        <dbReference type="Google" id="ProtNLM"/>
    </source>
</evidence>
<evidence type="ECO:0000256" key="8">
    <source>
        <dbReference type="ARBA" id="ARBA00023033"/>
    </source>
</evidence>
<feature type="region of interest" description="Disordered" evidence="12">
    <location>
        <begin position="234"/>
        <end position="257"/>
    </location>
</feature>
<dbReference type="Pfam" id="PF22810">
    <property type="entry name" value="LPMO_AA14"/>
    <property type="match status" value="1"/>
</dbReference>
<keyword evidence="9" id="KW-1015">Disulfide bond</keyword>
<dbReference type="Proteomes" id="UP000318582">
    <property type="component" value="Unassembled WGS sequence"/>
</dbReference>
<comment type="subcellular location">
    <subcellularLocation>
        <location evidence="2">Secreted</location>
    </subcellularLocation>
</comment>